<feature type="transmembrane region" description="Helical" evidence="1">
    <location>
        <begin position="31"/>
        <end position="49"/>
    </location>
</feature>
<dbReference type="GeneTree" id="ENSGT00390000015662"/>
<sequence length="55" mass="6503">MIGIFHVFMWYFLLILYMGQIKGVFGTYEPITYKTGCSLWGVIVSRIYLYNLITQ</sequence>
<reference evidence="2" key="2">
    <citation type="submission" date="2025-08" db="UniProtKB">
        <authorList>
            <consortium name="Ensembl"/>
        </authorList>
    </citation>
    <scope>IDENTIFICATION</scope>
</reference>
<protein>
    <recommendedName>
        <fullName evidence="4">Membrane spanning 4-domains A13</fullName>
    </recommendedName>
</protein>
<reference evidence="2" key="3">
    <citation type="submission" date="2025-09" db="UniProtKB">
        <authorList>
            <consortium name="Ensembl"/>
        </authorList>
    </citation>
    <scope>IDENTIFICATION</scope>
</reference>
<accession>A0A452RHG1</accession>
<name>A0A452RHG1_URSAM</name>
<keyword evidence="1" id="KW-0812">Transmembrane</keyword>
<reference evidence="3" key="1">
    <citation type="submission" date="2016-06" db="EMBL/GenBank/DDBJ databases">
        <title>De novo assembly and RNA-Seq shows season-dependent expression and editing in black bear kidneys.</title>
        <authorList>
            <person name="Korstanje R."/>
            <person name="Srivastava A."/>
            <person name="Sarsani V.K."/>
            <person name="Sheehan S.M."/>
            <person name="Seger R.L."/>
            <person name="Barter M.E."/>
            <person name="Lindqvist C."/>
            <person name="Brody L.C."/>
            <person name="Mullikin J.C."/>
        </authorList>
    </citation>
    <scope>NUCLEOTIDE SEQUENCE [LARGE SCALE GENOMIC DNA]</scope>
</reference>
<keyword evidence="1" id="KW-1133">Transmembrane helix</keyword>
<organism evidence="2 3">
    <name type="scientific">Ursus americanus</name>
    <name type="common">American black bear</name>
    <name type="synonym">Euarctos americanus</name>
    <dbReference type="NCBI Taxonomy" id="9643"/>
    <lineage>
        <taxon>Eukaryota</taxon>
        <taxon>Metazoa</taxon>
        <taxon>Chordata</taxon>
        <taxon>Craniata</taxon>
        <taxon>Vertebrata</taxon>
        <taxon>Euteleostomi</taxon>
        <taxon>Mammalia</taxon>
        <taxon>Eutheria</taxon>
        <taxon>Laurasiatheria</taxon>
        <taxon>Carnivora</taxon>
        <taxon>Caniformia</taxon>
        <taxon>Ursidae</taxon>
        <taxon>Ursus</taxon>
    </lineage>
</organism>
<evidence type="ECO:0000256" key="1">
    <source>
        <dbReference type="SAM" id="Phobius"/>
    </source>
</evidence>
<feature type="transmembrane region" description="Helical" evidence="1">
    <location>
        <begin position="7"/>
        <end position="25"/>
    </location>
</feature>
<evidence type="ECO:0008006" key="4">
    <source>
        <dbReference type="Google" id="ProtNLM"/>
    </source>
</evidence>
<dbReference type="AlphaFoldDB" id="A0A452RHG1"/>
<dbReference type="Proteomes" id="UP000291022">
    <property type="component" value="Unassembled WGS sequence"/>
</dbReference>
<dbReference type="Ensembl" id="ENSUAMT00000020532.1">
    <property type="protein sequence ID" value="ENSUAMP00000018346.1"/>
    <property type="gene ID" value="ENSUAMG00000014555.1"/>
</dbReference>
<keyword evidence="1" id="KW-0472">Membrane</keyword>
<evidence type="ECO:0000313" key="2">
    <source>
        <dbReference type="Ensembl" id="ENSUAMP00000018346.1"/>
    </source>
</evidence>
<keyword evidence="3" id="KW-1185">Reference proteome</keyword>
<proteinExistence type="predicted"/>
<dbReference type="STRING" id="9643.ENSUAMP00000018346"/>
<evidence type="ECO:0000313" key="3">
    <source>
        <dbReference type="Proteomes" id="UP000291022"/>
    </source>
</evidence>